<dbReference type="AlphaFoldDB" id="A0AAV1HWP4"/>
<dbReference type="EMBL" id="CAUYUE010000003">
    <property type="protein sequence ID" value="CAK0751636.1"/>
    <property type="molecule type" value="Genomic_DNA"/>
</dbReference>
<organism evidence="2 3">
    <name type="scientific">Coccomyxa viridis</name>
    <dbReference type="NCBI Taxonomy" id="1274662"/>
    <lineage>
        <taxon>Eukaryota</taxon>
        <taxon>Viridiplantae</taxon>
        <taxon>Chlorophyta</taxon>
        <taxon>core chlorophytes</taxon>
        <taxon>Trebouxiophyceae</taxon>
        <taxon>Trebouxiophyceae incertae sedis</taxon>
        <taxon>Coccomyxaceae</taxon>
        <taxon>Coccomyxa</taxon>
    </lineage>
</organism>
<keyword evidence="3" id="KW-1185">Reference proteome</keyword>
<sequence length="223" mass="23571">MAVSGHKRKAIGDPCTVHLETSGSTAATAFADLQGFQKRRHTNQGLHDNLTSAHEQQSNAQAQIFLSPPHGMVGYGMETPLHRSSSRNEGSSLSGYGTAFDVGGSPQISTATARSRGWSSEYAPAGSFVSSDSHPQSSVSDQHEVAMHAETPHSQAQEGRGAFSFQPQGLQRSNSEPNMRLMLASPLSSMPQLVFQPALPAFGSSTTAGALVPYKAPEGSMLF</sequence>
<evidence type="ECO:0000313" key="2">
    <source>
        <dbReference type="EMBL" id="CAK0751636.1"/>
    </source>
</evidence>
<proteinExistence type="predicted"/>
<dbReference type="Proteomes" id="UP001314263">
    <property type="component" value="Unassembled WGS sequence"/>
</dbReference>
<name>A0AAV1HWP4_9CHLO</name>
<comment type="caution">
    <text evidence="2">The sequence shown here is derived from an EMBL/GenBank/DDBJ whole genome shotgun (WGS) entry which is preliminary data.</text>
</comment>
<evidence type="ECO:0000313" key="3">
    <source>
        <dbReference type="Proteomes" id="UP001314263"/>
    </source>
</evidence>
<accession>A0AAV1HWP4</accession>
<gene>
    <name evidence="2" type="ORF">CVIRNUC_002083</name>
</gene>
<feature type="compositionally biased region" description="Basic and acidic residues" evidence="1">
    <location>
        <begin position="141"/>
        <end position="151"/>
    </location>
</feature>
<reference evidence="2 3" key="1">
    <citation type="submission" date="2023-10" db="EMBL/GenBank/DDBJ databases">
        <authorList>
            <person name="Maclean D."/>
            <person name="Macfadyen A."/>
        </authorList>
    </citation>
    <scope>NUCLEOTIDE SEQUENCE [LARGE SCALE GENOMIC DNA]</scope>
</reference>
<protein>
    <submittedName>
        <fullName evidence="2">Uncharacterized protein</fullName>
    </submittedName>
</protein>
<evidence type="ECO:0000256" key="1">
    <source>
        <dbReference type="SAM" id="MobiDB-lite"/>
    </source>
</evidence>
<feature type="compositionally biased region" description="Low complexity" evidence="1">
    <location>
        <begin position="127"/>
        <end position="140"/>
    </location>
</feature>
<feature type="region of interest" description="Disordered" evidence="1">
    <location>
        <begin position="75"/>
        <end position="161"/>
    </location>
</feature>